<protein>
    <submittedName>
        <fullName evidence="1">Uncharacterized protein</fullName>
    </submittedName>
</protein>
<accession>W7TGZ1</accession>
<dbReference type="EMBL" id="AZIL01003267">
    <property type="protein sequence ID" value="EWM20214.1"/>
    <property type="molecule type" value="Genomic_DNA"/>
</dbReference>
<comment type="caution">
    <text evidence="1">The sequence shown here is derived from an EMBL/GenBank/DDBJ whole genome shotgun (WGS) entry which is preliminary data.</text>
</comment>
<proteinExistence type="predicted"/>
<evidence type="ECO:0000313" key="1">
    <source>
        <dbReference type="EMBL" id="EWM20214.1"/>
    </source>
</evidence>
<sequence>MHPTLRCRLGRPRFLLRLQDPFLPSLQAVVPRKLTFVSEHTLFKADMADRGEESIFVAFWRTMELCSGPSVFMFLMSFAIFIKPPSVTFVNAMQHLGRHQGGFRGNASPSPNRFIAAKLMVAPKKCNFG</sequence>
<gene>
    <name evidence="1" type="ORF">Naga_100777g3</name>
</gene>
<organism evidence="1 2">
    <name type="scientific">Nannochloropsis gaditana</name>
    <dbReference type="NCBI Taxonomy" id="72520"/>
    <lineage>
        <taxon>Eukaryota</taxon>
        <taxon>Sar</taxon>
        <taxon>Stramenopiles</taxon>
        <taxon>Ochrophyta</taxon>
        <taxon>Eustigmatophyceae</taxon>
        <taxon>Eustigmatales</taxon>
        <taxon>Monodopsidaceae</taxon>
        <taxon>Nannochloropsis</taxon>
    </lineage>
</organism>
<dbReference type="AlphaFoldDB" id="W7TGZ1"/>
<name>W7TGZ1_9STRA</name>
<keyword evidence="2" id="KW-1185">Reference proteome</keyword>
<dbReference type="OrthoDB" id="46973at2759"/>
<reference evidence="1 2" key="1">
    <citation type="journal article" date="2014" name="Mol. Plant">
        <title>Chromosome Scale Genome Assembly and Transcriptome Profiling of Nannochloropsis gaditana in Nitrogen Depletion.</title>
        <authorList>
            <person name="Corteggiani Carpinelli E."/>
            <person name="Telatin A."/>
            <person name="Vitulo N."/>
            <person name="Forcato C."/>
            <person name="D'Angelo M."/>
            <person name="Schiavon R."/>
            <person name="Vezzi A."/>
            <person name="Giacometti G.M."/>
            <person name="Morosinotto T."/>
            <person name="Valle G."/>
        </authorList>
    </citation>
    <scope>NUCLEOTIDE SEQUENCE [LARGE SCALE GENOMIC DNA]</scope>
    <source>
        <strain evidence="1 2">B-31</strain>
    </source>
</reference>
<dbReference type="Proteomes" id="UP000019335">
    <property type="component" value="Unassembled WGS sequence"/>
</dbReference>
<evidence type="ECO:0000313" key="2">
    <source>
        <dbReference type="Proteomes" id="UP000019335"/>
    </source>
</evidence>